<comment type="subunit">
    <text evidence="3">Homodimer.</text>
</comment>
<feature type="binding site" evidence="7">
    <location>
        <position position="128"/>
    </location>
    <ligand>
        <name>Zn(2+)</name>
        <dbReference type="ChEBI" id="CHEBI:29105"/>
        <label>2</label>
    </ligand>
</feature>
<dbReference type="Proteomes" id="UP000078558">
    <property type="component" value="Chromosome I"/>
</dbReference>
<evidence type="ECO:0000256" key="3">
    <source>
        <dbReference type="ARBA" id="ARBA00011738"/>
    </source>
</evidence>
<gene>
    <name evidence="8" type="ORF">ODI_00522</name>
    <name evidence="9" type="ORF">ODI_R1648</name>
</gene>
<protein>
    <submittedName>
        <fullName evidence="8">Allantoate amidohydrolase</fullName>
        <ecNumber evidence="8">3.5.3.9</ecNumber>
    </submittedName>
</protein>
<dbReference type="EMBL" id="LT907988">
    <property type="protein sequence ID" value="SOE48786.1"/>
    <property type="molecule type" value="Genomic_DNA"/>
</dbReference>
<feature type="binding site" evidence="7">
    <location>
        <position position="82"/>
    </location>
    <ligand>
        <name>Zn(2+)</name>
        <dbReference type="ChEBI" id="CHEBI:29105"/>
        <label>1</label>
    </ligand>
</feature>
<keyword evidence="6" id="KW-0464">Manganese</keyword>
<dbReference type="InterPro" id="IPR036264">
    <property type="entry name" value="Bact_exopeptidase_dim_dom"/>
</dbReference>
<evidence type="ECO:0000256" key="7">
    <source>
        <dbReference type="PIRSR" id="PIRSR001235-1"/>
    </source>
</evidence>
<evidence type="ECO:0000256" key="1">
    <source>
        <dbReference type="ARBA" id="ARBA00001936"/>
    </source>
</evidence>
<comment type="cofactor">
    <cofactor evidence="7">
        <name>Zn(2+)</name>
        <dbReference type="ChEBI" id="CHEBI:29105"/>
    </cofactor>
    <text evidence="7">Binds 2 Zn(2+) ions per subunit.</text>
</comment>
<comment type="cofactor">
    <cofactor evidence="1">
        <name>Mn(2+)</name>
        <dbReference type="ChEBI" id="CHEBI:29035"/>
    </cofactor>
</comment>
<dbReference type="SUPFAM" id="SSF53187">
    <property type="entry name" value="Zn-dependent exopeptidases"/>
    <property type="match status" value="1"/>
</dbReference>
<sequence>MTMMEPDMALAESLFAQLRADSFDGVGITRDTYGPGEQAAHDLLAQTARDLGLEIRRDAALNLYLTLPGQDRQAPAVMTGSHLDSVPRGGNYDGAAGVVAGMAVLAGWVRAGVRPARDVTVMGVRAEESAWFPVSYVGSKAAFGLLDAAALAARRADTQRALSDHLATLGGNPQAVARGEAALRPEALDCFVELHIEQGPVLIGEGDTLGVVTGICGSHRYRQAQVLGRYAHSGAAPRGHRSDAVVALATLIARLQDAWRDMEAAGHELTLTFGQVYTDAQQADFSKVPGQVSFCVDIRSRDTNSLRQMDAHVQGIAAELEAAHGVRFDWGATSGSQPAIMDERLQAALHAAADAIGAPSRSMPSGAGHDAATFSNQGVPTAMLFVRNAHGSHNPDEALDMRDFTAATRVLGQVLGLRAGIARAGAPIAS</sequence>
<keyword evidence="10" id="KW-1185">Reference proteome</keyword>
<dbReference type="GO" id="GO:0046872">
    <property type="term" value="F:metal ion binding"/>
    <property type="evidence" value="ECO:0007669"/>
    <property type="project" value="UniProtKB-KW"/>
</dbReference>
<reference evidence="9 10" key="2">
    <citation type="submission" date="2017-08" db="EMBL/GenBank/DDBJ databases">
        <authorList>
            <person name="de Groot N.N."/>
        </authorList>
    </citation>
    <scope>NUCLEOTIDE SEQUENCE [LARGE SCALE GENOMIC DNA]</scope>
    <source>
        <strain evidence="9">Orrdi1</strain>
    </source>
</reference>
<proteinExistence type="inferred from homology"/>
<evidence type="ECO:0000313" key="9">
    <source>
        <dbReference type="EMBL" id="SOE48786.1"/>
    </source>
</evidence>
<dbReference type="InterPro" id="IPR010158">
    <property type="entry name" value="Amidase_Cbmase"/>
</dbReference>
<comment type="similarity">
    <text evidence="2">Belongs to the peptidase M20 family.</text>
</comment>
<dbReference type="SUPFAM" id="SSF55031">
    <property type="entry name" value="Bacterial exopeptidase dimerisation domain"/>
    <property type="match status" value="1"/>
</dbReference>
<accession>A0A1C3K3I1</accession>
<dbReference type="EMBL" id="FLRC01000025">
    <property type="protein sequence ID" value="SBT26042.1"/>
    <property type="molecule type" value="Genomic_DNA"/>
</dbReference>
<feature type="binding site" evidence="7">
    <location>
        <position position="393"/>
    </location>
    <ligand>
        <name>Zn(2+)</name>
        <dbReference type="ChEBI" id="CHEBI:29105"/>
        <label>2</label>
    </ligand>
</feature>
<dbReference type="EC" id="3.5.3.9" evidence="8"/>
<dbReference type="InterPro" id="IPR002933">
    <property type="entry name" value="Peptidase_M20"/>
</dbReference>
<dbReference type="Gene3D" id="3.40.630.10">
    <property type="entry name" value="Zn peptidases"/>
    <property type="match status" value="1"/>
</dbReference>
<dbReference type="Gene3D" id="3.30.70.360">
    <property type="match status" value="1"/>
</dbReference>
<evidence type="ECO:0000256" key="5">
    <source>
        <dbReference type="ARBA" id="ARBA00022801"/>
    </source>
</evidence>
<dbReference type="KEGG" id="odi:ODI_R1648"/>
<evidence type="ECO:0000256" key="2">
    <source>
        <dbReference type="ARBA" id="ARBA00006153"/>
    </source>
</evidence>
<dbReference type="NCBIfam" id="TIGR01879">
    <property type="entry name" value="hydantase"/>
    <property type="match status" value="1"/>
</dbReference>
<organism evidence="8 10">
    <name type="scientific">Orrella dioscoreae</name>
    <dbReference type="NCBI Taxonomy" id="1851544"/>
    <lineage>
        <taxon>Bacteria</taxon>
        <taxon>Pseudomonadati</taxon>
        <taxon>Pseudomonadota</taxon>
        <taxon>Betaproteobacteria</taxon>
        <taxon>Burkholderiales</taxon>
        <taxon>Alcaligenaceae</taxon>
        <taxon>Orrella</taxon>
    </lineage>
</organism>
<keyword evidence="7" id="KW-0862">Zinc</keyword>
<keyword evidence="5 8" id="KW-0378">Hydrolase</keyword>
<evidence type="ECO:0000256" key="6">
    <source>
        <dbReference type="ARBA" id="ARBA00023211"/>
    </source>
</evidence>
<name>A0A1C3K3I1_9BURK</name>
<dbReference type="PANTHER" id="PTHR32494:SF19">
    <property type="entry name" value="ALLANTOATE DEIMINASE-RELATED"/>
    <property type="match status" value="1"/>
</dbReference>
<dbReference type="NCBIfam" id="NF009527">
    <property type="entry name" value="PRK12891.1"/>
    <property type="match status" value="1"/>
</dbReference>
<dbReference type="RefSeq" id="WP_067755104.1">
    <property type="nucleotide sequence ID" value="NZ_LT907988.1"/>
</dbReference>
<reference evidence="8 10" key="1">
    <citation type="submission" date="2016-06" db="EMBL/GenBank/DDBJ databases">
        <authorList>
            <person name="Kjaerup R.B."/>
            <person name="Dalgaard T.S."/>
            <person name="Juul-Madsen H.R."/>
        </authorList>
    </citation>
    <scope>NUCLEOTIDE SEQUENCE [LARGE SCALE GENOMIC DNA]</scope>
    <source>
        <strain evidence="8">Orrdi1</strain>
    </source>
</reference>
<feature type="binding site" evidence="7">
    <location>
        <position position="93"/>
    </location>
    <ligand>
        <name>Zn(2+)</name>
        <dbReference type="ChEBI" id="CHEBI:29105"/>
        <label>2</label>
    </ligand>
</feature>
<dbReference type="PIRSF" id="PIRSF001235">
    <property type="entry name" value="Amidase_carbamoylase"/>
    <property type="match status" value="1"/>
</dbReference>
<evidence type="ECO:0000313" key="10">
    <source>
        <dbReference type="Proteomes" id="UP000078558"/>
    </source>
</evidence>
<dbReference type="OrthoDB" id="9808195at2"/>
<dbReference type="STRING" id="1851544.ODI_00522"/>
<evidence type="ECO:0000256" key="4">
    <source>
        <dbReference type="ARBA" id="ARBA00022723"/>
    </source>
</evidence>
<feature type="binding site" evidence="7">
    <location>
        <position position="195"/>
    </location>
    <ligand>
        <name>Zn(2+)</name>
        <dbReference type="ChEBI" id="CHEBI:29105"/>
        <label>1</label>
    </ligand>
</feature>
<dbReference type="GO" id="GO:0047652">
    <property type="term" value="F:allantoate deiminase activity"/>
    <property type="evidence" value="ECO:0007669"/>
    <property type="project" value="UniProtKB-EC"/>
</dbReference>
<keyword evidence="4 7" id="KW-0479">Metal-binding</keyword>
<dbReference type="AlphaFoldDB" id="A0A1C3K3I1"/>
<dbReference type="Pfam" id="PF01546">
    <property type="entry name" value="Peptidase_M20"/>
    <property type="match status" value="1"/>
</dbReference>
<dbReference type="PANTHER" id="PTHR32494">
    <property type="entry name" value="ALLANTOATE DEIMINASE-RELATED"/>
    <property type="match status" value="1"/>
</dbReference>
<evidence type="ECO:0000313" key="8">
    <source>
        <dbReference type="EMBL" id="SBT26042.1"/>
    </source>
</evidence>
<feature type="binding site" evidence="7">
    <location>
        <position position="93"/>
    </location>
    <ligand>
        <name>Zn(2+)</name>
        <dbReference type="ChEBI" id="CHEBI:29105"/>
        <label>1</label>
    </ligand>
</feature>